<evidence type="ECO:0000256" key="6">
    <source>
        <dbReference type="ARBA" id="ARBA00023163"/>
    </source>
</evidence>
<dbReference type="GO" id="GO:0003700">
    <property type="term" value="F:DNA-binding transcription factor activity"/>
    <property type="evidence" value="ECO:0007669"/>
    <property type="project" value="InterPro"/>
</dbReference>
<keyword evidence="4" id="KW-0805">Transcription regulation</keyword>
<dbReference type="GO" id="GO:1900376">
    <property type="term" value="P:regulation of secondary metabolite biosynthetic process"/>
    <property type="evidence" value="ECO:0007669"/>
    <property type="project" value="TreeGrafter"/>
</dbReference>
<evidence type="ECO:0000256" key="7">
    <source>
        <dbReference type="PIRSR" id="PIRSR602481-1"/>
    </source>
</evidence>
<feature type="binding site" evidence="7">
    <location>
        <position position="175"/>
    </location>
    <ligand>
        <name>Zn(2+)</name>
        <dbReference type="ChEBI" id="CHEBI:29105"/>
    </ligand>
</feature>
<dbReference type="Gene3D" id="3.30.1490.190">
    <property type="match status" value="1"/>
</dbReference>
<name>A0A2U3L168_9FIRM</name>
<feature type="binding site" evidence="8">
    <location>
        <position position="164"/>
    </location>
    <ligand>
        <name>Fe cation</name>
        <dbReference type="ChEBI" id="CHEBI:24875"/>
    </ligand>
</feature>
<comment type="cofactor">
    <cofactor evidence="8">
        <name>Mn(2+)</name>
        <dbReference type="ChEBI" id="CHEBI:29035"/>
    </cofactor>
    <cofactor evidence="8">
        <name>Fe(2+)</name>
        <dbReference type="ChEBI" id="CHEBI:29033"/>
    </cofactor>
    <text evidence="8">Binds 1 Mn(2+) or Fe(2+) ion per subunit.</text>
</comment>
<dbReference type="GO" id="GO:0045892">
    <property type="term" value="P:negative regulation of DNA-templated transcription"/>
    <property type="evidence" value="ECO:0007669"/>
    <property type="project" value="TreeGrafter"/>
</dbReference>
<evidence type="ECO:0000256" key="3">
    <source>
        <dbReference type="ARBA" id="ARBA00022833"/>
    </source>
</evidence>
<keyword evidence="6" id="KW-0804">Transcription</keyword>
<dbReference type="InterPro" id="IPR043135">
    <property type="entry name" value="Fur_C"/>
</dbReference>
<dbReference type="PANTHER" id="PTHR33202">
    <property type="entry name" value="ZINC UPTAKE REGULATION PROTEIN"/>
    <property type="match status" value="1"/>
</dbReference>
<reference evidence="10" key="1">
    <citation type="submission" date="2018-02" db="EMBL/GenBank/DDBJ databases">
        <authorList>
            <person name="Hausmann B."/>
        </authorList>
    </citation>
    <scope>NUCLEOTIDE SEQUENCE [LARGE SCALE GENOMIC DNA]</scope>
    <source>
        <strain evidence="10">Peat soil MAG SbF1</strain>
    </source>
</reference>
<evidence type="ECO:0000313" key="9">
    <source>
        <dbReference type="EMBL" id="SPF45676.1"/>
    </source>
</evidence>
<feature type="binding site" evidence="7">
    <location>
        <position position="133"/>
    </location>
    <ligand>
        <name>Zn(2+)</name>
        <dbReference type="ChEBI" id="CHEBI:29105"/>
    </ligand>
</feature>
<keyword evidence="5" id="KW-0238">DNA-binding</keyword>
<dbReference type="Proteomes" id="UP000238916">
    <property type="component" value="Unassembled WGS sequence"/>
</dbReference>
<comment type="similarity">
    <text evidence="1">Belongs to the Fur family.</text>
</comment>
<dbReference type="Pfam" id="PF01475">
    <property type="entry name" value="FUR"/>
    <property type="match status" value="1"/>
</dbReference>
<keyword evidence="8" id="KW-0408">Iron</keyword>
<accession>A0A2U3L168</accession>
<dbReference type="GO" id="GO:0008270">
    <property type="term" value="F:zinc ion binding"/>
    <property type="evidence" value="ECO:0007669"/>
    <property type="project" value="TreeGrafter"/>
</dbReference>
<dbReference type="PANTHER" id="PTHR33202:SF8">
    <property type="entry name" value="PEROXIDE-RESPONSIVE REPRESSOR PERR"/>
    <property type="match status" value="1"/>
</dbReference>
<evidence type="ECO:0000256" key="2">
    <source>
        <dbReference type="ARBA" id="ARBA00022491"/>
    </source>
</evidence>
<keyword evidence="7" id="KW-0479">Metal-binding</keyword>
<dbReference type="Gene3D" id="1.10.10.10">
    <property type="entry name" value="Winged helix-like DNA-binding domain superfamily/Winged helix DNA-binding domain"/>
    <property type="match status" value="1"/>
</dbReference>
<keyword evidence="3 7" id="KW-0862">Zinc</keyword>
<organism evidence="9 10">
    <name type="scientific">Candidatus Desulfosporosinus infrequens</name>
    <dbReference type="NCBI Taxonomy" id="2043169"/>
    <lineage>
        <taxon>Bacteria</taxon>
        <taxon>Bacillati</taxon>
        <taxon>Bacillota</taxon>
        <taxon>Clostridia</taxon>
        <taxon>Eubacteriales</taxon>
        <taxon>Desulfitobacteriaceae</taxon>
        <taxon>Desulfosporosinus</taxon>
    </lineage>
</organism>
<dbReference type="InterPro" id="IPR036388">
    <property type="entry name" value="WH-like_DNA-bd_sf"/>
</dbReference>
<gene>
    <name evidence="9" type="ORF">SBF1_3390005</name>
</gene>
<proteinExistence type="inferred from homology"/>
<feature type="binding site" evidence="7">
    <location>
        <position position="172"/>
    </location>
    <ligand>
        <name>Zn(2+)</name>
        <dbReference type="ChEBI" id="CHEBI:29105"/>
    </ligand>
</feature>
<dbReference type="AlphaFoldDB" id="A0A2U3L168"/>
<dbReference type="InterPro" id="IPR036390">
    <property type="entry name" value="WH_DNA-bd_sf"/>
</dbReference>
<dbReference type="GO" id="GO:0000976">
    <property type="term" value="F:transcription cis-regulatory region binding"/>
    <property type="evidence" value="ECO:0007669"/>
    <property type="project" value="TreeGrafter"/>
</dbReference>
<keyword evidence="2" id="KW-0678">Repressor</keyword>
<evidence type="ECO:0000256" key="1">
    <source>
        <dbReference type="ARBA" id="ARBA00007957"/>
    </source>
</evidence>
<feature type="binding site" evidence="7">
    <location>
        <position position="136"/>
    </location>
    <ligand>
        <name>Zn(2+)</name>
        <dbReference type="ChEBI" id="CHEBI:29105"/>
    </ligand>
</feature>
<dbReference type="CDD" id="cd07153">
    <property type="entry name" value="Fur_like"/>
    <property type="match status" value="1"/>
</dbReference>
<evidence type="ECO:0000256" key="8">
    <source>
        <dbReference type="PIRSR" id="PIRSR602481-2"/>
    </source>
</evidence>
<evidence type="ECO:0000256" key="4">
    <source>
        <dbReference type="ARBA" id="ARBA00023015"/>
    </source>
</evidence>
<dbReference type="InterPro" id="IPR002481">
    <property type="entry name" value="FUR"/>
</dbReference>
<evidence type="ECO:0000313" key="10">
    <source>
        <dbReference type="Proteomes" id="UP000238916"/>
    </source>
</evidence>
<protein>
    <submittedName>
        <fullName evidence="9">Peroxide-responsive repressor PerR (Modular protein)</fullName>
    </submittedName>
</protein>
<dbReference type="EMBL" id="OMOF01000267">
    <property type="protein sequence ID" value="SPF45676.1"/>
    <property type="molecule type" value="Genomic_DNA"/>
</dbReference>
<dbReference type="SUPFAM" id="SSF46785">
    <property type="entry name" value="Winged helix' DNA-binding domain"/>
    <property type="match status" value="1"/>
</dbReference>
<sequence>MINGKRRVLTLLFPLTKFSNYYKIYLTIISMLKTIKGDADMDAIGILKQLKDKGVRFTPQRQAILEFLLETESHPTADEIYHHVKAKFPGVSLGTIYNTLNMLKEHGHLLELSYGDMSSRFDGNPNNHYHIICSQCGKLVDFHRPLIDMDQEIMEKSGFKVLGHRMEFYGICPECRESEPIN</sequence>
<evidence type="ECO:0000256" key="5">
    <source>
        <dbReference type="ARBA" id="ARBA00023125"/>
    </source>
</evidence>
<comment type="cofactor">
    <cofactor evidence="7">
        <name>Zn(2+)</name>
        <dbReference type="ChEBI" id="CHEBI:29105"/>
    </cofactor>
    <text evidence="7">Binds 1 zinc ion per subunit.</text>
</comment>